<proteinExistence type="predicted"/>
<name>A0A2W4RK75_9GAMM</name>
<dbReference type="AlphaFoldDB" id="A0A2W4RK75"/>
<dbReference type="EMBL" id="QJPH01000195">
    <property type="protein sequence ID" value="PZN82996.1"/>
    <property type="molecule type" value="Genomic_DNA"/>
</dbReference>
<gene>
    <name evidence="1" type="ORF">DM484_05460</name>
</gene>
<evidence type="ECO:0000313" key="1">
    <source>
        <dbReference type="EMBL" id="PZN82996.1"/>
    </source>
</evidence>
<organism evidence="1 2">
    <name type="scientific">Candidatus Methylumidiphilus alinenensis</name>
    <dbReference type="NCBI Taxonomy" id="2202197"/>
    <lineage>
        <taxon>Bacteria</taxon>
        <taxon>Pseudomonadati</taxon>
        <taxon>Pseudomonadota</taxon>
        <taxon>Gammaproteobacteria</taxon>
        <taxon>Methylococcales</taxon>
        <taxon>Candidatus Methylumidiphilus</taxon>
    </lineage>
</organism>
<accession>A0A2W4RK75</accession>
<comment type="caution">
    <text evidence="1">The sequence shown here is derived from an EMBL/GenBank/DDBJ whole genome shotgun (WGS) entry which is preliminary data.</text>
</comment>
<sequence>MVTPEGILLYALRSVWVKLYAPRIAFVNALRQKNAPICKIKIHIDESMGMDGSAILKLPSMALDAFVRRSRNPVTRM</sequence>
<dbReference type="Proteomes" id="UP000249396">
    <property type="component" value="Unassembled WGS sequence"/>
</dbReference>
<reference evidence="1 2" key="1">
    <citation type="journal article" date="2018" name="Aquat. Microb. Ecol.">
        <title>Gammaproteobacterial methanotrophs dominate.</title>
        <authorList>
            <person name="Rissanen A.J."/>
            <person name="Saarenheimo J."/>
            <person name="Tiirola M."/>
            <person name="Peura S."/>
            <person name="Aalto S.L."/>
            <person name="Karvinen A."/>
            <person name="Nykanen H."/>
        </authorList>
    </citation>
    <scope>NUCLEOTIDE SEQUENCE [LARGE SCALE GENOMIC DNA]</scope>
    <source>
        <strain evidence="1">AMbin10</strain>
    </source>
</reference>
<evidence type="ECO:0000313" key="2">
    <source>
        <dbReference type="Proteomes" id="UP000249396"/>
    </source>
</evidence>
<protein>
    <submittedName>
        <fullName evidence="1">Uncharacterized protein</fullName>
    </submittedName>
</protein>